<dbReference type="GO" id="GO:0016787">
    <property type="term" value="F:hydrolase activity"/>
    <property type="evidence" value="ECO:0007669"/>
    <property type="project" value="UniProtKB-KW"/>
</dbReference>
<keyword evidence="5" id="KW-1185">Reference proteome</keyword>
<organism evidence="4 5">
    <name type="scientific">Pseudonocardia thermophila</name>
    <dbReference type="NCBI Taxonomy" id="1848"/>
    <lineage>
        <taxon>Bacteria</taxon>
        <taxon>Bacillati</taxon>
        <taxon>Actinomycetota</taxon>
        <taxon>Actinomycetes</taxon>
        <taxon>Pseudonocardiales</taxon>
        <taxon>Pseudonocardiaceae</taxon>
        <taxon>Pseudonocardia</taxon>
    </lineage>
</organism>
<feature type="domain" description="Alpha/beta hydrolase fold-3" evidence="3">
    <location>
        <begin position="121"/>
        <end position="339"/>
    </location>
</feature>
<evidence type="ECO:0007829" key="7">
    <source>
        <dbReference type="PDB" id="6Z69"/>
    </source>
</evidence>
<dbReference type="Proteomes" id="UP000184363">
    <property type="component" value="Unassembled WGS sequence"/>
</dbReference>
<evidence type="ECO:0000259" key="3">
    <source>
        <dbReference type="Pfam" id="PF07859"/>
    </source>
</evidence>
<feature type="region of interest" description="Disordered" evidence="2">
    <location>
        <begin position="1"/>
        <end position="32"/>
    </location>
</feature>
<evidence type="ECO:0000313" key="4">
    <source>
        <dbReference type="EMBL" id="SHL12339.1"/>
    </source>
</evidence>
<dbReference type="SUPFAM" id="SSF53474">
    <property type="entry name" value="alpha/beta-Hydrolases"/>
    <property type="match status" value="1"/>
</dbReference>
<keyword evidence="1" id="KW-0378">Hydrolase</keyword>
<proteinExistence type="evidence at protein level"/>
<name>A0A1M6Y2K1_PSETH</name>
<dbReference type="EMBL" id="FRAP01000018">
    <property type="protein sequence ID" value="SHL12339.1"/>
    <property type="molecule type" value="Genomic_DNA"/>
</dbReference>
<feature type="compositionally biased region" description="Basic and acidic residues" evidence="2">
    <location>
        <begin position="10"/>
        <end position="32"/>
    </location>
</feature>
<dbReference type="PDB" id="6Z68">
    <property type="method" value="X-ray"/>
    <property type="resolution" value="1.35 A"/>
    <property type="chains" value="A/B=1-368"/>
</dbReference>
<evidence type="ECO:0000313" key="5">
    <source>
        <dbReference type="Proteomes" id="UP000184363"/>
    </source>
</evidence>
<dbReference type="RefSeq" id="WP_073459097.1">
    <property type="nucleotide sequence ID" value="NZ_FRAP01000018.1"/>
</dbReference>
<dbReference type="InterPro" id="IPR029058">
    <property type="entry name" value="AB_hydrolase_fold"/>
</dbReference>
<evidence type="ECO:0007829" key="6">
    <source>
        <dbReference type="PDB" id="6Z68"/>
    </source>
</evidence>
<sequence>MTTTSNSTETGRRPGRLGDPDRCLRTDPRTDPRTVEALAPFGLDVNAAPAPIGPDAPREQQLEYAMGAEAAFEGVFAALMDGLDPVPGIERRTETISGPAGNEIKLYVHRPAGAVGPLPGIFHIHGGGMVILQAAGPVYVRFRDELAATGTVVVGVEYRNGAGVLGPHPFPAGLHDCAVALDWVHARRAELGISTLTVAGESGGGNLTLATAIRAKREGRLDAIDGVYALVPYISGMYGRSREEREAELPSLVECDGYFISCDLCAVFVELYDPGTAHLTDPLAWPYHAAREDLVGLPPHVISVNEVDPLRDEGLAYYRKLVEAGVEARSRVVPGACHAADMMFRKAAPDMYEATVQDIHDFVTSLHR</sequence>
<dbReference type="Gene3D" id="3.40.50.1820">
    <property type="entry name" value="alpha/beta hydrolase"/>
    <property type="match status" value="1"/>
</dbReference>
<dbReference type="PANTHER" id="PTHR48081:SF8">
    <property type="entry name" value="ALPHA_BETA HYDROLASE FOLD-3 DOMAIN-CONTAINING PROTEIN-RELATED"/>
    <property type="match status" value="1"/>
</dbReference>
<evidence type="ECO:0000256" key="2">
    <source>
        <dbReference type="SAM" id="MobiDB-lite"/>
    </source>
</evidence>
<dbReference type="InterPro" id="IPR050300">
    <property type="entry name" value="GDXG_lipolytic_enzyme"/>
</dbReference>
<gene>
    <name evidence="4" type="ORF">SAMN05443637_118146</name>
</gene>
<dbReference type="PDB" id="6Z69">
    <property type="method" value="X-ray"/>
    <property type="resolution" value="1.81 A"/>
    <property type="chains" value="A/B=1-368"/>
</dbReference>
<dbReference type="InterPro" id="IPR013094">
    <property type="entry name" value="AB_hydrolase_3"/>
</dbReference>
<reference evidence="4 5" key="1">
    <citation type="submission" date="2016-11" db="EMBL/GenBank/DDBJ databases">
        <authorList>
            <person name="Jaros S."/>
            <person name="Januszkiewicz K."/>
            <person name="Wedrychowicz H."/>
        </authorList>
    </citation>
    <scope>NUCLEOTIDE SEQUENCE [LARGE SCALE GENOMIC DNA]</scope>
    <source>
        <strain evidence="4 5">DSM 43832</strain>
    </source>
</reference>
<dbReference type="OrthoDB" id="3206739at2"/>
<dbReference type="Pfam" id="PF07859">
    <property type="entry name" value="Abhydrolase_3"/>
    <property type="match status" value="1"/>
</dbReference>
<dbReference type="ESTHER" id="pseth-a0a1m6y2k1">
    <property type="family name" value="Hormone-sensitive_lipase_like"/>
</dbReference>
<evidence type="ECO:0000256" key="1">
    <source>
        <dbReference type="ARBA" id="ARBA00022801"/>
    </source>
</evidence>
<protein>
    <submittedName>
        <fullName evidence="4">Acetyl esterase/lipase</fullName>
    </submittedName>
</protein>
<dbReference type="STRING" id="1848.SAMN05443637_118146"/>
<dbReference type="SMR" id="A0A1M6Y2K1"/>
<dbReference type="AlphaFoldDB" id="A0A1M6Y2K1"/>
<keyword evidence="6 7" id="KW-0002">3D-structure</keyword>
<dbReference type="PANTHER" id="PTHR48081">
    <property type="entry name" value="AB HYDROLASE SUPERFAMILY PROTEIN C4A8.06C"/>
    <property type="match status" value="1"/>
</dbReference>
<reference evidence="6 7" key="2">
    <citation type="journal article" date="2021" name="FEBS J.">
        <title>Crystal structures of a novel family IV esterase in free and substrate-bound form.</title>
        <authorList>
            <person name="Hoppner A."/>
            <person name="Bollinger A."/>
            <person name="Kobus S."/>
            <person name="Thies S."/>
            <person name="Coscolin C."/>
            <person name="Ferrer M."/>
            <person name="Jaeger K.E."/>
            <person name="Smits S.H.J."/>
        </authorList>
    </citation>
    <scope>X-RAY CRYSTALLOGRAPHY (1.35 ANGSTROMS)</scope>
</reference>
<accession>A0A1M6Y2K1</accession>